<reference evidence="5" key="1">
    <citation type="submission" date="2021-02" db="EMBL/GenBank/DDBJ databases">
        <authorList>
            <person name="Nowell W R."/>
        </authorList>
    </citation>
    <scope>NUCLEOTIDE SEQUENCE</scope>
</reference>
<dbReference type="Pfam" id="PF13920">
    <property type="entry name" value="zf-C3HC4_3"/>
    <property type="match status" value="1"/>
</dbReference>
<evidence type="ECO:0000313" key="6">
    <source>
        <dbReference type="Proteomes" id="UP000663889"/>
    </source>
</evidence>
<dbReference type="InterPro" id="IPR001841">
    <property type="entry name" value="Znf_RING"/>
</dbReference>
<sequence length="153" mass="17479">MSEYSKTPLYYEKVLEVRQQALPPNHPHLTVTYNSIAPHAKLKYERIGTQKIKCISFGKTGPSISKNNRIPVKLINSRLSTTRSRSTSRSTTNNSDTIEDNCQICYGNVATYEYDPCQHFPMCGECFAKLNAQQLEECFYCRRPATIHSHVPM</sequence>
<proteinExistence type="predicted"/>
<evidence type="ECO:0000259" key="4">
    <source>
        <dbReference type="PROSITE" id="PS50089"/>
    </source>
</evidence>
<comment type="caution">
    <text evidence="5">The sequence shown here is derived from an EMBL/GenBank/DDBJ whole genome shotgun (WGS) entry which is preliminary data.</text>
</comment>
<dbReference type="GO" id="GO:0008270">
    <property type="term" value="F:zinc ion binding"/>
    <property type="evidence" value="ECO:0007669"/>
    <property type="project" value="UniProtKB-KW"/>
</dbReference>
<dbReference type="Proteomes" id="UP000663889">
    <property type="component" value="Unassembled WGS sequence"/>
</dbReference>
<gene>
    <name evidence="5" type="ORF">SEV965_LOCUS31104</name>
</gene>
<accession>A0A815KDD6</accession>
<dbReference type="InterPro" id="IPR013083">
    <property type="entry name" value="Znf_RING/FYVE/PHD"/>
</dbReference>
<dbReference type="AlphaFoldDB" id="A0A815KDD6"/>
<protein>
    <recommendedName>
        <fullName evidence="4">RING-type domain-containing protein</fullName>
    </recommendedName>
</protein>
<evidence type="ECO:0000256" key="2">
    <source>
        <dbReference type="ARBA" id="ARBA00022833"/>
    </source>
</evidence>
<evidence type="ECO:0000313" key="5">
    <source>
        <dbReference type="EMBL" id="CAF1394352.1"/>
    </source>
</evidence>
<dbReference type="EMBL" id="CAJNOU010003506">
    <property type="protein sequence ID" value="CAF1394352.1"/>
    <property type="molecule type" value="Genomic_DNA"/>
</dbReference>
<name>A0A815KDD6_9BILA</name>
<feature type="domain" description="RING-type" evidence="4">
    <location>
        <begin position="102"/>
        <end position="142"/>
    </location>
</feature>
<keyword evidence="1 3" id="KW-0479">Metal-binding</keyword>
<dbReference type="Gene3D" id="3.30.40.10">
    <property type="entry name" value="Zinc/RING finger domain, C3HC4 (zinc finger)"/>
    <property type="match status" value="1"/>
</dbReference>
<keyword evidence="2" id="KW-0862">Zinc</keyword>
<dbReference type="PROSITE" id="PS50089">
    <property type="entry name" value="ZF_RING_2"/>
    <property type="match status" value="1"/>
</dbReference>
<evidence type="ECO:0000256" key="1">
    <source>
        <dbReference type="ARBA" id="ARBA00022771"/>
    </source>
</evidence>
<keyword evidence="1 3" id="KW-0863">Zinc-finger</keyword>
<evidence type="ECO:0000256" key="3">
    <source>
        <dbReference type="PROSITE-ProRule" id="PRU00175"/>
    </source>
</evidence>
<organism evidence="5 6">
    <name type="scientific">Rotaria sordida</name>
    <dbReference type="NCBI Taxonomy" id="392033"/>
    <lineage>
        <taxon>Eukaryota</taxon>
        <taxon>Metazoa</taxon>
        <taxon>Spiralia</taxon>
        <taxon>Gnathifera</taxon>
        <taxon>Rotifera</taxon>
        <taxon>Eurotatoria</taxon>
        <taxon>Bdelloidea</taxon>
        <taxon>Philodinida</taxon>
        <taxon>Philodinidae</taxon>
        <taxon>Rotaria</taxon>
    </lineage>
</organism>